<dbReference type="RefSeq" id="WP_154512412.1">
    <property type="nucleotide sequence ID" value="NZ_DBFWWU010000179.1"/>
</dbReference>
<dbReference type="Proteomes" id="UP000477488">
    <property type="component" value="Unassembled WGS sequence"/>
</dbReference>
<name>A0A6L5XN62_9BACT</name>
<feature type="transmembrane region" description="Helical" evidence="5">
    <location>
        <begin position="268"/>
        <end position="285"/>
    </location>
</feature>
<sequence length="424" mass="46340">MPPFAGPPEQPRRWDKPSEPPQKLLSRDFILLFCMAMFSNSYIAVFYCFEQWLEGLSISPNWRGVLLSSLFAMVLLCRPLASVLLLKRGKLLAMLASIMVSSCVMLAYPYVRGEHVIGIIWLLRIIQGIALAVYSSCTVAVLVSCIPKGQSARGFALFSLTMLLPYSIIPALAERLLPVLGGEPRLFALTAVLGLPALAMLIPLAPRLRTPEMPAQGENSLSGRALWQAVSHSGLFFVYMACLTFSIMTVLAIFFMKGLCAVTGAQPAWFFSTYTVTIILVRLFGSHRLDTLPRYRVTTLCCAVLACCMLGLAWGPLWAFIPLTCVYGLGLGLLYPLLAAAVYDRSTPTTRSINSNVMMATFDSSGMLAPLLGGLVIHAGYGYRGVFTATAVSVFICGCCMVIDRTRMLRRDAAKRRQAGAESL</sequence>
<feature type="transmembrane region" description="Helical" evidence="5">
    <location>
        <begin position="29"/>
        <end position="53"/>
    </location>
</feature>
<evidence type="ECO:0000256" key="2">
    <source>
        <dbReference type="ARBA" id="ARBA00022989"/>
    </source>
</evidence>
<keyword evidence="7" id="KW-1185">Reference proteome</keyword>
<proteinExistence type="predicted"/>
<protein>
    <submittedName>
        <fullName evidence="6">MFS transporter</fullName>
    </submittedName>
</protein>
<dbReference type="InterPro" id="IPR036259">
    <property type="entry name" value="MFS_trans_sf"/>
</dbReference>
<dbReference type="Pfam" id="PF07690">
    <property type="entry name" value="MFS_1"/>
    <property type="match status" value="1"/>
</dbReference>
<evidence type="ECO:0000256" key="5">
    <source>
        <dbReference type="SAM" id="Phobius"/>
    </source>
</evidence>
<dbReference type="InterPro" id="IPR052714">
    <property type="entry name" value="MFS_Exporter"/>
</dbReference>
<feature type="transmembrane region" description="Helical" evidence="5">
    <location>
        <begin position="320"/>
        <end position="343"/>
    </location>
</feature>
<evidence type="ECO:0000313" key="6">
    <source>
        <dbReference type="EMBL" id="MSS28734.1"/>
    </source>
</evidence>
<gene>
    <name evidence="6" type="ORF">FYJ44_11980</name>
</gene>
<dbReference type="EMBL" id="VUMH01000013">
    <property type="protein sequence ID" value="MSS28734.1"/>
    <property type="molecule type" value="Genomic_DNA"/>
</dbReference>
<feature type="transmembrane region" description="Helical" evidence="5">
    <location>
        <begin position="297"/>
        <end position="314"/>
    </location>
</feature>
<dbReference type="AlphaFoldDB" id="A0A6L5XN62"/>
<dbReference type="Gene3D" id="1.20.1250.20">
    <property type="entry name" value="MFS general substrate transporter like domains"/>
    <property type="match status" value="2"/>
</dbReference>
<feature type="transmembrane region" description="Helical" evidence="5">
    <location>
        <begin position="65"/>
        <end position="86"/>
    </location>
</feature>
<feature type="transmembrane region" description="Helical" evidence="5">
    <location>
        <begin position="155"/>
        <end position="173"/>
    </location>
</feature>
<reference evidence="6 7" key="1">
    <citation type="submission" date="2019-09" db="EMBL/GenBank/DDBJ databases">
        <title>In-depth cultivation of the pig gut microbiome towards novel bacterial diversity and tailored functional studies.</title>
        <authorList>
            <person name="Wylensek D."/>
            <person name="Hitch T.C.A."/>
            <person name="Clavel T."/>
        </authorList>
    </citation>
    <scope>NUCLEOTIDE SEQUENCE [LARGE SCALE GENOMIC DNA]</scope>
    <source>
        <strain evidence="6 7">PG-178-WT-4</strain>
    </source>
</reference>
<feature type="transmembrane region" description="Helical" evidence="5">
    <location>
        <begin position="117"/>
        <end position="143"/>
    </location>
</feature>
<feature type="transmembrane region" description="Helical" evidence="5">
    <location>
        <begin position="355"/>
        <end position="377"/>
    </location>
</feature>
<keyword evidence="3 5" id="KW-0472">Membrane</keyword>
<evidence type="ECO:0000256" key="3">
    <source>
        <dbReference type="ARBA" id="ARBA00023136"/>
    </source>
</evidence>
<evidence type="ECO:0000256" key="4">
    <source>
        <dbReference type="SAM" id="MobiDB-lite"/>
    </source>
</evidence>
<keyword evidence="1 5" id="KW-0812">Transmembrane</keyword>
<keyword evidence="2 5" id="KW-1133">Transmembrane helix</keyword>
<feature type="region of interest" description="Disordered" evidence="4">
    <location>
        <begin position="1"/>
        <end position="20"/>
    </location>
</feature>
<feature type="transmembrane region" description="Helical" evidence="5">
    <location>
        <begin position="234"/>
        <end position="256"/>
    </location>
</feature>
<comment type="caution">
    <text evidence="6">The sequence shown here is derived from an EMBL/GenBank/DDBJ whole genome shotgun (WGS) entry which is preliminary data.</text>
</comment>
<dbReference type="PANTHER" id="PTHR23531:SF1">
    <property type="entry name" value="QUINOLENE RESISTANCE PROTEIN NORA"/>
    <property type="match status" value="1"/>
</dbReference>
<dbReference type="GO" id="GO:0022857">
    <property type="term" value="F:transmembrane transporter activity"/>
    <property type="evidence" value="ECO:0007669"/>
    <property type="project" value="InterPro"/>
</dbReference>
<accession>A0A6L5XN62</accession>
<dbReference type="SUPFAM" id="SSF103473">
    <property type="entry name" value="MFS general substrate transporter"/>
    <property type="match status" value="1"/>
</dbReference>
<feature type="transmembrane region" description="Helical" evidence="5">
    <location>
        <begin position="383"/>
        <end position="403"/>
    </location>
</feature>
<evidence type="ECO:0000256" key="1">
    <source>
        <dbReference type="ARBA" id="ARBA00022692"/>
    </source>
</evidence>
<dbReference type="PANTHER" id="PTHR23531">
    <property type="entry name" value="QUINOLENE RESISTANCE PROTEIN NORA"/>
    <property type="match status" value="1"/>
</dbReference>
<feature type="transmembrane region" description="Helical" evidence="5">
    <location>
        <begin position="91"/>
        <end position="111"/>
    </location>
</feature>
<feature type="transmembrane region" description="Helical" evidence="5">
    <location>
        <begin position="185"/>
        <end position="205"/>
    </location>
</feature>
<evidence type="ECO:0000313" key="7">
    <source>
        <dbReference type="Proteomes" id="UP000477488"/>
    </source>
</evidence>
<dbReference type="InterPro" id="IPR011701">
    <property type="entry name" value="MFS"/>
</dbReference>
<organism evidence="6 7">
    <name type="scientific">Desulfovibrio porci</name>
    <dbReference type="NCBI Taxonomy" id="2605782"/>
    <lineage>
        <taxon>Bacteria</taxon>
        <taxon>Pseudomonadati</taxon>
        <taxon>Thermodesulfobacteriota</taxon>
        <taxon>Desulfovibrionia</taxon>
        <taxon>Desulfovibrionales</taxon>
        <taxon>Desulfovibrionaceae</taxon>
        <taxon>Desulfovibrio</taxon>
    </lineage>
</organism>